<gene>
    <name evidence="6" type="ORF">H8B19_09680</name>
</gene>
<dbReference type="EMBL" id="JACNEP010000006">
    <property type="protein sequence ID" value="MBC3766150.1"/>
    <property type="molecule type" value="Genomic_DNA"/>
</dbReference>
<dbReference type="Pfam" id="PF04279">
    <property type="entry name" value="IspA"/>
    <property type="match status" value="1"/>
</dbReference>
<sequence length="136" mass="15846">MLGLYLRYLIWAFSLLFVTDYILYGHEIIPSPHSLQWRPSITWGALGVCFILGSYLPPKGLLHWLLGHFSNLSTRQWKEYQLLIGCQFIAMALINLLVVYWFSAQTWADYKLFGSSSLALFVPLYLAYWVTRVKPH</sequence>
<dbReference type="RefSeq" id="WP_186506621.1">
    <property type="nucleotide sequence ID" value="NZ_JACNEP010000006.1"/>
</dbReference>
<feature type="transmembrane region" description="Helical" evidence="5">
    <location>
        <begin position="112"/>
        <end position="130"/>
    </location>
</feature>
<reference evidence="6" key="2">
    <citation type="submission" date="2020-08" db="EMBL/GenBank/DDBJ databases">
        <authorList>
            <person name="Lai Q."/>
        </authorList>
    </citation>
    <scope>NUCLEOTIDE SEQUENCE</scope>
    <source>
        <strain evidence="6">S27-2</strain>
    </source>
</reference>
<keyword evidence="4 5" id="KW-0472">Membrane</keyword>
<evidence type="ECO:0000313" key="6">
    <source>
        <dbReference type="EMBL" id="MBC3766150.1"/>
    </source>
</evidence>
<evidence type="ECO:0000256" key="1">
    <source>
        <dbReference type="ARBA" id="ARBA00022475"/>
    </source>
</evidence>
<accession>A0A8J6IRG5</accession>
<dbReference type="Proteomes" id="UP000601768">
    <property type="component" value="Unassembled WGS sequence"/>
</dbReference>
<proteinExistence type="predicted"/>
<keyword evidence="1" id="KW-1003">Cell membrane</keyword>
<dbReference type="GO" id="GO:0005886">
    <property type="term" value="C:plasma membrane"/>
    <property type="evidence" value="ECO:0007669"/>
    <property type="project" value="TreeGrafter"/>
</dbReference>
<evidence type="ECO:0000256" key="5">
    <source>
        <dbReference type="SAM" id="Phobius"/>
    </source>
</evidence>
<evidence type="ECO:0000256" key="2">
    <source>
        <dbReference type="ARBA" id="ARBA00022692"/>
    </source>
</evidence>
<feature type="transmembrane region" description="Helical" evidence="5">
    <location>
        <begin position="6"/>
        <end position="25"/>
    </location>
</feature>
<evidence type="ECO:0000256" key="3">
    <source>
        <dbReference type="ARBA" id="ARBA00022989"/>
    </source>
</evidence>
<feature type="transmembrane region" description="Helical" evidence="5">
    <location>
        <begin position="80"/>
        <end position="100"/>
    </location>
</feature>
<evidence type="ECO:0000313" key="7">
    <source>
        <dbReference type="Proteomes" id="UP000601768"/>
    </source>
</evidence>
<name>A0A8J6IRG5_9ALTE</name>
<keyword evidence="2 5" id="KW-0812">Transmembrane</keyword>
<evidence type="ECO:0000256" key="4">
    <source>
        <dbReference type="ARBA" id="ARBA00023136"/>
    </source>
</evidence>
<dbReference type="PANTHER" id="PTHR36917">
    <property type="entry name" value="INTRACELLULAR SEPTATION PROTEIN A-RELATED"/>
    <property type="match status" value="1"/>
</dbReference>
<dbReference type="AlphaFoldDB" id="A0A8J6IRG5"/>
<protein>
    <submittedName>
        <fullName evidence="6">Septation protein IspZ</fullName>
    </submittedName>
</protein>
<dbReference type="InterPro" id="IPR006008">
    <property type="entry name" value="YciB"/>
</dbReference>
<keyword evidence="3 5" id="KW-1133">Transmembrane helix</keyword>
<keyword evidence="7" id="KW-1185">Reference proteome</keyword>
<reference evidence="6" key="1">
    <citation type="journal article" date="2018" name="Int. J. Syst. Evol. Microbiol.">
        <title>Neptunicella marina gen. nov., sp. nov., isolated from surface seawater.</title>
        <authorList>
            <person name="Liu X."/>
            <person name="Lai Q."/>
            <person name="Du Y."/>
            <person name="Zhang X."/>
            <person name="Liu Z."/>
            <person name="Sun F."/>
            <person name="Shao Z."/>
        </authorList>
    </citation>
    <scope>NUCLEOTIDE SEQUENCE</scope>
    <source>
        <strain evidence="6">S27-2</strain>
    </source>
</reference>
<comment type="caution">
    <text evidence="6">The sequence shown here is derived from an EMBL/GenBank/DDBJ whole genome shotgun (WGS) entry which is preliminary data.</text>
</comment>
<feature type="transmembrane region" description="Helical" evidence="5">
    <location>
        <begin position="37"/>
        <end position="56"/>
    </location>
</feature>
<dbReference type="PANTHER" id="PTHR36917:SF1">
    <property type="entry name" value="INNER MEMBRANE-SPANNING PROTEIN YCIB"/>
    <property type="match status" value="1"/>
</dbReference>
<organism evidence="6 7">
    <name type="scientific">Neptunicella marina</name>
    <dbReference type="NCBI Taxonomy" id="2125989"/>
    <lineage>
        <taxon>Bacteria</taxon>
        <taxon>Pseudomonadati</taxon>
        <taxon>Pseudomonadota</taxon>
        <taxon>Gammaproteobacteria</taxon>
        <taxon>Alteromonadales</taxon>
        <taxon>Alteromonadaceae</taxon>
        <taxon>Neptunicella</taxon>
    </lineage>
</organism>